<dbReference type="InterPro" id="IPR049730">
    <property type="entry name" value="SNF2/RAD54-like_C"/>
</dbReference>
<dbReference type="Proteomes" id="UP000325081">
    <property type="component" value="Unassembled WGS sequence"/>
</dbReference>
<keyword evidence="5" id="KW-0067">ATP-binding</keyword>
<evidence type="ECO:0000256" key="4">
    <source>
        <dbReference type="ARBA" id="ARBA00022806"/>
    </source>
</evidence>
<protein>
    <submittedName>
        <fullName evidence="10">DNA repair and recombination protein RAD54-like protein</fullName>
    </submittedName>
</protein>
<dbReference type="InterPro" id="IPR000330">
    <property type="entry name" value="SNF2_N"/>
</dbReference>
<evidence type="ECO:0000313" key="11">
    <source>
        <dbReference type="Proteomes" id="UP000325081"/>
    </source>
</evidence>
<evidence type="ECO:0000256" key="1">
    <source>
        <dbReference type="ARBA" id="ARBA00004123"/>
    </source>
</evidence>
<dbReference type="Gene3D" id="3.40.50.10810">
    <property type="entry name" value="Tandem AAA-ATPase domain"/>
    <property type="match status" value="1"/>
</dbReference>
<dbReference type="PANTHER" id="PTHR45821:SF2">
    <property type="entry name" value="SNF2 DOMAIN-CONTAINING PROTEIN CLASSY 2"/>
    <property type="match status" value="1"/>
</dbReference>
<dbReference type="InterPro" id="IPR027417">
    <property type="entry name" value="P-loop_NTPase"/>
</dbReference>
<dbReference type="PROSITE" id="PS51192">
    <property type="entry name" value="HELICASE_ATP_BIND_1"/>
    <property type="match status" value="1"/>
</dbReference>
<organism evidence="10 11">
    <name type="scientific">Striga asiatica</name>
    <name type="common">Asiatic witchweed</name>
    <name type="synonym">Buchnera asiatica</name>
    <dbReference type="NCBI Taxonomy" id="4170"/>
    <lineage>
        <taxon>Eukaryota</taxon>
        <taxon>Viridiplantae</taxon>
        <taxon>Streptophyta</taxon>
        <taxon>Embryophyta</taxon>
        <taxon>Tracheophyta</taxon>
        <taxon>Spermatophyta</taxon>
        <taxon>Magnoliopsida</taxon>
        <taxon>eudicotyledons</taxon>
        <taxon>Gunneridae</taxon>
        <taxon>Pentapetalae</taxon>
        <taxon>asterids</taxon>
        <taxon>lamiids</taxon>
        <taxon>Lamiales</taxon>
        <taxon>Orobanchaceae</taxon>
        <taxon>Buchnereae</taxon>
        <taxon>Striga</taxon>
    </lineage>
</organism>
<keyword evidence="6" id="KW-0539">Nucleus</keyword>
<dbReference type="InterPro" id="IPR001650">
    <property type="entry name" value="Helicase_C-like"/>
</dbReference>
<dbReference type="OrthoDB" id="448448at2759"/>
<sequence>MKRKQIHQPNHPFGPQPFEAFWSDSWRPVERLTVNVGFITSHIVNNGLVTDENIPMSSIRIRSRKATPSDCLYFLRPEIDVCVLSTSHESQNENNEKNPEPVWLDARLRSIERKLPHGPTCECRFYVSFYVDQGSDLMLTSKRISKDTIIVNLDRISILQRLEQKPSENEYYRWAFSEDCPTVHNFKLSCGAFSSDLSWLVVASFAKRTEFHVRSVNNRIVYEISEHEPDVAQMGPNDRSYSLGFRTENDVMTPVVSEIDLSGERDKDDEQPMSFDLVELRRSKRRIVRPDRYLACDNLPDYELEVTRLGEGKSHKLEYDDSSSSDDNDENALDDDMPLALSVQEENDEFKSRGGVEKWIRSYERKLKDAKRKYNKSGKWKNLLKGKDGEQEEEEELAIVPTNPSSSSGKDSFFLGKNFREPKPRKDDPNRIQELVARYFSTNWSTSSHKKKRFDFDFMDIGESAGTRRGPKVTRRKYHRVRSHSTTMKSDCFYVRESIYDVRSFRKGSHTAQLCRELIRTCMNNIDATLRNEPVQPPVLNQWNEFQSNNEAGEKNPEAKQKANNDVELSEVDMLWNEMDVALASWYLLDDIERSQAQFIPKEKATSTSEEPKCEHDFRLDEEIGTICSQCGFVETDIKDIFPPFATSSTHAPPNRDQQHKTEENEHGTEHNKTENQEFDKFKIPIPATPTGPTIADDDNTKKKVWSLIPELKDKLRSHQRKAFEFLWRNIAGSLIPSRMEKRKKKWGGCVISHSPGAGKTLLIIAFLVSYLKLFPSSRPLVLAPKTTLYTWYKEILKWKISIPVHQIHGGQTYKGEVLKQRMKKLAHGLPRNQDVMHVLDCLEKMQRWLSEPSILLMGYTSFLTLTREDSHYAHRKYMAQLLKQCPGILILDEGHNPRSTKSRLRKALMKVNTRLRVLLSGTLFQNNFGEYFNTLSLARPIFVNEVLRELDPKYEKRNKERQTQFSLENRGRKLLIDKISKKIDSNGAGERAQALKTLKKLTSKFIDVYEGGNSDDNKLPGLQCYTLMMKSTSLQMDILVKLQNQRPVYKGFPLEIELLITLGAIHPWLIRTTACSADYFSSDELNDLERFKFDMKCGSKVRFVMNLIPRCLVRNEKVLIFCHNIAPINLFLQIFERFYGWSKGREVLVLQGDIELFERGRVMDKFEEPAGLSKVMLASITACAEGISLTAASRVILLDSEWNPSKSKQAIARAFRPGQNKVVYVYQLLANGTLEEEKHIRTTWKEWVSDMIFSDEHVEDPSHWQAPKIEDELLREIVEEDRAALFHKILKNEKASNVIRGKDV</sequence>
<accession>A0A5A7R481</accession>
<feature type="region of interest" description="Disordered" evidence="7">
    <location>
        <begin position="644"/>
        <end position="675"/>
    </location>
</feature>
<dbReference type="InterPro" id="IPR014001">
    <property type="entry name" value="Helicase_ATP-bd"/>
</dbReference>
<gene>
    <name evidence="10" type="ORF">STAS_28546</name>
</gene>
<keyword evidence="11" id="KW-1185">Reference proteome</keyword>
<dbReference type="GO" id="GO:0016787">
    <property type="term" value="F:hydrolase activity"/>
    <property type="evidence" value="ECO:0007669"/>
    <property type="project" value="UniProtKB-KW"/>
</dbReference>
<feature type="compositionally biased region" description="Acidic residues" evidence="7">
    <location>
        <begin position="320"/>
        <end position="334"/>
    </location>
</feature>
<feature type="compositionally biased region" description="Basic and acidic residues" evidence="7">
    <location>
        <begin position="418"/>
        <end position="428"/>
    </location>
</feature>
<dbReference type="GO" id="GO:0080188">
    <property type="term" value="P:gene silencing by siRNA-directed DNA methylation"/>
    <property type="evidence" value="ECO:0007669"/>
    <property type="project" value="InterPro"/>
</dbReference>
<dbReference type="PANTHER" id="PTHR45821">
    <property type="entry name" value="SNF2 DOMAIN-CONTAINING PROTEIN CLASSY 2-RELATED"/>
    <property type="match status" value="1"/>
</dbReference>
<evidence type="ECO:0000256" key="3">
    <source>
        <dbReference type="ARBA" id="ARBA00022801"/>
    </source>
</evidence>
<dbReference type="Gene3D" id="3.40.50.300">
    <property type="entry name" value="P-loop containing nucleotide triphosphate hydrolases"/>
    <property type="match status" value="1"/>
</dbReference>
<dbReference type="Pfam" id="PF00271">
    <property type="entry name" value="Helicase_C"/>
    <property type="match status" value="1"/>
</dbReference>
<reference evidence="11" key="1">
    <citation type="journal article" date="2019" name="Curr. Biol.">
        <title>Genome Sequence of Striga asiatica Provides Insight into the Evolution of Plant Parasitism.</title>
        <authorList>
            <person name="Yoshida S."/>
            <person name="Kim S."/>
            <person name="Wafula E.K."/>
            <person name="Tanskanen J."/>
            <person name="Kim Y.M."/>
            <person name="Honaas L."/>
            <person name="Yang Z."/>
            <person name="Spallek T."/>
            <person name="Conn C.E."/>
            <person name="Ichihashi Y."/>
            <person name="Cheong K."/>
            <person name="Cui S."/>
            <person name="Der J.P."/>
            <person name="Gundlach H."/>
            <person name="Jiao Y."/>
            <person name="Hori C."/>
            <person name="Ishida J.K."/>
            <person name="Kasahara H."/>
            <person name="Kiba T."/>
            <person name="Kim M.S."/>
            <person name="Koo N."/>
            <person name="Laohavisit A."/>
            <person name="Lee Y.H."/>
            <person name="Lumba S."/>
            <person name="McCourt P."/>
            <person name="Mortimer J.C."/>
            <person name="Mutuku J.M."/>
            <person name="Nomura T."/>
            <person name="Sasaki-Sekimoto Y."/>
            <person name="Seto Y."/>
            <person name="Wang Y."/>
            <person name="Wakatake T."/>
            <person name="Sakakibara H."/>
            <person name="Demura T."/>
            <person name="Yamaguchi S."/>
            <person name="Yoneyama K."/>
            <person name="Manabe R.I."/>
            <person name="Nelson D.C."/>
            <person name="Schulman A.H."/>
            <person name="Timko M.P."/>
            <person name="dePamphilis C.W."/>
            <person name="Choi D."/>
            <person name="Shirasu K."/>
        </authorList>
    </citation>
    <scope>NUCLEOTIDE SEQUENCE [LARGE SCALE GENOMIC DNA]</scope>
    <source>
        <strain evidence="11">cv. UVA1</strain>
    </source>
</reference>
<dbReference type="SMART" id="SM00487">
    <property type="entry name" value="DEXDc"/>
    <property type="match status" value="1"/>
</dbReference>
<feature type="region of interest" description="Disordered" evidence="7">
    <location>
        <begin position="315"/>
        <end position="334"/>
    </location>
</feature>
<feature type="region of interest" description="Disordered" evidence="7">
    <location>
        <begin position="385"/>
        <end position="428"/>
    </location>
</feature>
<feature type="domain" description="Helicase C-terminal" evidence="9">
    <location>
        <begin position="1104"/>
        <end position="1298"/>
    </location>
</feature>
<evidence type="ECO:0000259" key="8">
    <source>
        <dbReference type="PROSITE" id="PS51192"/>
    </source>
</evidence>
<keyword evidence="2" id="KW-0547">Nucleotide-binding</keyword>
<comment type="subcellular location">
    <subcellularLocation>
        <location evidence="1">Nucleus</location>
    </subcellularLocation>
</comment>
<dbReference type="GO" id="GO:0005634">
    <property type="term" value="C:nucleus"/>
    <property type="evidence" value="ECO:0007669"/>
    <property type="project" value="UniProtKB-SubCell"/>
</dbReference>
<keyword evidence="3" id="KW-0378">Hydrolase</keyword>
<evidence type="ECO:0000256" key="5">
    <source>
        <dbReference type="ARBA" id="ARBA00022840"/>
    </source>
</evidence>
<dbReference type="SMART" id="SM00490">
    <property type="entry name" value="HELICc"/>
    <property type="match status" value="1"/>
</dbReference>
<feature type="domain" description="Helicase ATP-binding" evidence="8">
    <location>
        <begin position="741"/>
        <end position="942"/>
    </location>
</feature>
<evidence type="ECO:0000256" key="2">
    <source>
        <dbReference type="ARBA" id="ARBA00022741"/>
    </source>
</evidence>
<dbReference type="InterPro" id="IPR044567">
    <property type="entry name" value="CLSY/DRD1"/>
</dbReference>
<proteinExistence type="predicted"/>
<evidence type="ECO:0000256" key="6">
    <source>
        <dbReference type="ARBA" id="ARBA00023242"/>
    </source>
</evidence>
<dbReference type="EMBL" id="BKCP01009604">
    <property type="protein sequence ID" value="GER51184.1"/>
    <property type="molecule type" value="Genomic_DNA"/>
</dbReference>
<dbReference type="Pfam" id="PF00176">
    <property type="entry name" value="SNF2-rel_dom"/>
    <property type="match status" value="1"/>
</dbReference>
<dbReference type="PROSITE" id="PS51194">
    <property type="entry name" value="HELICASE_CTER"/>
    <property type="match status" value="1"/>
</dbReference>
<comment type="caution">
    <text evidence="10">The sequence shown here is derived from an EMBL/GenBank/DDBJ whole genome shotgun (WGS) entry which is preliminary data.</text>
</comment>
<dbReference type="GO" id="GO:0005524">
    <property type="term" value="F:ATP binding"/>
    <property type="evidence" value="ECO:0007669"/>
    <property type="project" value="UniProtKB-KW"/>
</dbReference>
<keyword evidence="4" id="KW-0347">Helicase</keyword>
<dbReference type="GO" id="GO:0004386">
    <property type="term" value="F:helicase activity"/>
    <property type="evidence" value="ECO:0007669"/>
    <property type="project" value="UniProtKB-KW"/>
</dbReference>
<dbReference type="InterPro" id="IPR038718">
    <property type="entry name" value="SNF2-like_sf"/>
</dbReference>
<feature type="compositionally biased region" description="Basic and acidic residues" evidence="7">
    <location>
        <begin position="657"/>
        <end position="675"/>
    </location>
</feature>
<dbReference type="CDD" id="cd18793">
    <property type="entry name" value="SF2_C_SNF"/>
    <property type="match status" value="1"/>
</dbReference>
<evidence type="ECO:0000256" key="7">
    <source>
        <dbReference type="SAM" id="MobiDB-lite"/>
    </source>
</evidence>
<name>A0A5A7R481_STRAF</name>
<evidence type="ECO:0000259" key="9">
    <source>
        <dbReference type="PROSITE" id="PS51194"/>
    </source>
</evidence>
<dbReference type="SUPFAM" id="SSF52540">
    <property type="entry name" value="P-loop containing nucleoside triphosphate hydrolases"/>
    <property type="match status" value="2"/>
</dbReference>
<evidence type="ECO:0000313" key="10">
    <source>
        <dbReference type="EMBL" id="GER51184.1"/>
    </source>
</evidence>